<feature type="compositionally biased region" description="Low complexity" evidence="1">
    <location>
        <begin position="204"/>
        <end position="222"/>
    </location>
</feature>
<dbReference type="Pfam" id="PF00849">
    <property type="entry name" value="PseudoU_synth_2"/>
    <property type="match status" value="1"/>
</dbReference>
<evidence type="ECO:0000313" key="4">
    <source>
        <dbReference type="Proteomes" id="UP000250079"/>
    </source>
</evidence>
<keyword evidence="3" id="KW-0413">Isomerase</keyword>
<dbReference type="InterPro" id="IPR006145">
    <property type="entry name" value="PsdUridine_synth_RsuA/RluA"/>
</dbReference>
<keyword evidence="4" id="KW-1185">Reference proteome</keyword>
<dbReference type="CDD" id="cd02869">
    <property type="entry name" value="PseudoU_synth_RluA_like"/>
    <property type="match status" value="1"/>
</dbReference>
<dbReference type="PANTHER" id="PTHR21600">
    <property type="entry name" value="MITOCHONDRIAL RNA PSEUDOURIDINE SYNTHASE"/>
    <property type="match status" value="1"/>
</dbReference>
<accession>A0A2Z2NP27</accession>
<proteinExistence type="predicted"/>
<evidence type="ECO:0000313" key="3">
    <source>
        <dbReference type="EMBL" id="ASJ73003.1"/>
    </source>
</evidence>
<dbReference type="Proteomes" id="UP000250079">
    <property type="component" value="Chromosome"/>
</dbReference>
<dbReference type="EMBL" id="CP018632">
    <property type="protein sequence ID" value="ASJ73003.1"/>
    <property type="molecule type" value="Genomic_DNA"/>
</dbReference>
<feature type="region of interest" description="Disordered" evidence="1">
    <location>
        <begin position="204"/>
        <end position="225"/>
    </location>
</feature>
<dbReference type="GO" id="GO:0003723">
    <property type="term" value="F:RNA binding"/>
    <property type="evidence" value="ECO:0007669"/>
    <property type="project" value="InterPro"/>
</dbReference>
<dbReference type="KEGG" id="gai:IMCC3135_14590"/>
<sequence length="263" mass="29338">MVSMSCIIGSLCLDVICSELFVSELNSSIPGLPVIFEDDSVIVVDKPSGMLSQPGKTVSDSVVTRVMQFRPEADGPVLVHRLDMDTSGLLVMAKNRVAHRLLQQQFEHRRIGKRYIARLCMAPQALGGRVHLPLRGDMDDRPRQIVCQAHGKQSTTIWHRFSASDPLCVWLYPLTGRTHQLRVHMAHPDGLGVAIQGDRLYQAHYPSSNNHNASAPSESAEPPQEPACGRLMLHAQYLAFDHPETGVRLNFQTPARFFENEQK</sequence>
<dbReference type="InterPro" id="IPR006224">
    <property type="entry name" value="PsdUridine_synth_RluA-like_CS"/>
</dbReference>
<evidence type="ECO:0000256" key="1">
    <source>
        <dbReference type="SAM" id="MobiDB-lite"/>
    </source>
</evidence>
<evidence type="ECO:0000259" key="2">
    <source>
        <dbReference type="Pfam" id="PF00849"/>
    </source>
</evidence>
<dbReference type="PROSITE" id="PS01129">
    <property type="entry name" value="PSI_RLU"/>
    <property type="match status" value="1"/>
</dbReference>
<dbReference type="AlphaFoldDB" id="A0A2Z2NP27"/>
<organism evidence="3 4">
    <name type="scientific">Granulosicoccus antarcticus IMCC3135</name>
    <dbReference type="NCBI Taxonomy" id="1192854"/>
    <lineage>
        <taxon>Bacteria</taxon>
        <taxon>Pseudomonadati</taxon>
        <taxon>Pseudomonadota</taxon>
        <taxon>Gammaproteobacteria</taxon>
        <taxon>Chromatiales</taxon>
        <taxon>Granulosicoccaceae</taxon>
        <taxon>Granulosicoccus</taxon>
    </lineage>
</organism>
<dbReference type="Gene3D" id="3.30.2350.10">
    <property type="entry name" value="Pseudouridine synthase"/>
    <property type="match status" value="1"/>
</dbReference>
<gene>
    <name evidence="3" type="primary">rluA_1</name>
    <name evidence="3" type="ORF">IMCC3135_14590</name>
</gene>
<dbReference type="GO" id="GO:0000455">
    <property type="term" value="P:enzyme-directed rRNA pseudouridine synthesis"/>
    <property type="evidence" value="ECO:0007669"/>
    <property type="project" value="TreeGrafter"/>
</dbReference>
<reference evidence="3 4" key="1">
    <citation type="submission" date="2016-12" db="EMBL/GenBank/DDBJ databases">
        <authorList>
            <person name="Song W.-J."/>
            <person name="Kurnit D.M."/>
        </authorList>
    </citation>
    <scope>NUCLEOTIDE SEQUENCE [LARGE SCALE GENOMIC DNA]</scope>
    <source>
        <strain evidence="3 4">IMCC3135</strain>
    </source>
</reference>
<dbReference type="InterPro" id="IPR050188">
    <property type="entry name" value="RluA_PseudoU_synthase"/>
</dbReference>
<dbReference type="GO" id="GO:0160151">
    <property type="term" value="F:tRNA pseudouridine(32) synthase activity"/>
    <property type="evidence" value="ECO:0007669"/>
    <property type="project" value="UniProtKB-EC"/>
</dbReference>
<name>A0A2Z2NP27_9GAMM</name>
<protein>
    <submittedName>
        <fullName evidence="3">Ribosomal large subunit pseudouridine synthase A</fullName>
        <ecNumber evidence="3">5.4.99.28</ecNumber>
    </submittedName>
</protein>
<feature type="domain" description="Pseudouridine synthase RsuA/RluA-like" evidence="2">
    <location>
        <begin position="41"/>
        <end position="187"/>
    </location>
</feature>
<dbReference type="InterPro" id="IPR020103">
    <property type="entry name" value="PsdUridine_synth_cat_dom_sf"/>
</dbReference>
<dbReference type="PANTHER" id="PTHR21600:SF89">
    <property type="entry name" value="RIBOSOMAL LARGE SUBUNIT PSEUDOURIDINE SYNTHASE A"/>
    <property type="match status" value="1"/>
</dbReference>
<dbReference type="EC" id="5.4.99.28" evidence="3"/>
<dbReference type="SUPFAM" id="SSF55120">
    <property type="entry name" value="Pseudouridine synthase"/>
    <property type="match status" value="1"/>
</dbReference>